<evidence type="ECO:0000313" key="2">
    <source>
        <dbReference type="Proteomes" id="UP001148629"/>
    </source>
</evidence>
<keyword evidence="2" id="KW-1185">Reference proteome</keyword>
<dbReference type="EMBL" id="JANRMS010000639">
    <property type="protein sequence ID" value="KAJ3536473.1"/>
    <property type="molecule type" value="Genomic_DNA"/>
</dbReference>
<dbReference type="Proteomes" id="UP001148629">
    <property type="component" value="Unassembled WGS sequence"/>
</dbReference>
<evidence type="ECO:0000313" key="1">
    <source>
        <dbReference type="EMBL" id="KAJ3536473.1"/>
    </source>
</evidence>
<protein>
    <submittedName>
        <fullName evidence="1">Uncharacterized protein</fullName>
    </submittedName>
</protein>
<accession>A0ACC1SBY2</accession>
<sequence length="514" mass="54441">MASHRAPFALLVALCVAALFSAVCSEPLHLRFERERTPNPKKLARRDDDTVETPLYNVDYYLVYLVNVSIGEPAQTVSLQLDTGSSDLWVFGPGSCDPKKVSLHACLGGTYEPDDSKTADLMSKKGFSITYGTPGSFVKGDLYTDHVTIGDVTVKDQIFAVGRSTAAERQGILGIGFEENEAAYARGGKKYPNLISNLVSQGAINSKAYSLWLDSADADAGSVLFGAYDTEKYEGDLIALPIIPDSETGDYRSLSVAWTYISLVDENGDDVGSEDGVDLAITLDSGSSWMTAPERYYNAILDFLGAVYDETYGYVVLCDGLRDSEASIVFGFGGPDGPNIALPVGNFASDLYDDSGDNHITDLDGNDICQAAISIGEEGDELVFGDTFLRAAYAVYDLENKFIYLAQANYNSKKSNVIPIGEDADVATVTASKSAALTATGLPDEAHTEHASVASVYTLGDKTFTATGDAISVSTTTSAPSSTSTKDSAAAGQGTPSSFMFLAGVVAALGFVAM</sequence>
<comment type="caution">
    <text evidence="1">The sequence shown here is derived from an EMBL/GenBank/DDBJ whole genome shotgun (WGS) entry which is preliminary data.</text>
</comment>
<gene>
    <name evidence="1" type="ORF">NM208_g6700</name>
</gene>
<name>A0ACC1SBY2_9HYPO</name>
<proteinExistence type="predicted"/>
<reference evidence="1" key="1">
    <citation type="submission" date="2022-08" db="EMBL/GenBank/DDBJ databases">
        <title>Genome Sequence of Fusarium decemcellulare.</title>
        <authorList>
            <person name="Buettner E."/>
        </authorList>
    </citation>
    <scope>NUCLEOTIDE SEQUENCE</scope>
    <source>
        <strain evidence="1">Babe19</strain>
    </source>
</reference>
<organism evidence="1 2">
    <name type="scientific">Fusarium decemcellulare</name>
    <dbReference type="NCBI Taxonomy" id="57161"/>
    <lineage>
        <taxon>Eukaryota</taxon>
        <taxon>Fungi</taxon>
        <taxon>Dikarya</taxon>
        <taxon>Ascomycota</taxon>
        <taxon>Pezizomycotina</taxon>
        <taxon>Sordariomycetes</taxon>
        <taxon>Hypocreomycetidae</taxon>
        <taxon>Hypocreales</taxon>
        <taxon>Nectriaceae</taxon>
        <taxon>Fusarium</taxon>
        <taxon>Fusarium decemcellulare species complex</taxon>
    </lineage>
</organism>